<feature type="transmembrane region" description="Helical" evidence="1">
    <location>
        <begin position="115"/>
        <end position="134"/>
    </location>
</feature>
<dbReference type="EMBL" id="KZ825114">
    <property type="protein sequence ID" value="PYI21905.1"/>
    <property type="molecule type" value="Genomic_DNA"/>
</dbReference>
<keyword evidence="1" id="KW-0812">Transmembrane</keyword>
<evidence type="ECO:0000313" key="3">
    <source>
        <dbReference type="Proteomes" id="UP000249829"/>
    </source>
</evidence>
<keyword evidence="3" id="KW-1185">Reference proteome</keyword>
<keyword evidence="1" id="KW-1133">Transmembrane helix</keyword>
<evidence type="ECO:0000256" key="1">
    <source>
        <dbReference type="SAM" id="Phobius"/>
    </source>
</evidence>
<organism evidence="2 3">
    <name type="scientific">Aspergillus violaceofuscus (strain CBS 115571)</name>
    <dbReference type="NCBI Taxonomy" id="1450538"/>
    <lineage>
        <taxon>Eukaryota</taxon>
        <taxon>Fungi</taxon>
        <taxon>Dikarya</taxon>
        <taxon>Ascomycota</taxon>
        <taxon>Pezizomycotina</taxon>
        <taxon>Eurotiomycetes</taxon>
        <taxon>Eurotiomycetidae</taxon>
        <taxon>Eurotiales</taxon>
        <taxon>Aspergillaceae</taxon>
        <taxon>Aspergillus</taxon>
    </lineage>
</organism>
<dbReference type="Proteomes" id="UP000249829">
    <property type="component" value="Unassembled WGS sequence"/>
</dbReference>
<feature type="transmembrane region" description="Helical" evidence="1">
    <location>
        <begin position="71"/>
        <end position="95"/>
    </location>
</feature>
<sequence>MVLKGSPQTKEKMFGCLRSTLGGYSSGSICFDLVEIRCSKRGGAGLTALTDHVHHGDMIVRFLTTCTIFRCLMFMLMLGSALADAILLARVYAYAHAYVLCLMPDVRLSNVVMCVRGVCINFFFGLVSILWLLLGQRGRNEDE</sequence>
<evidence type="ECO:0000313" key="2">
    <source>
        <dbReference type="EMBL" id="PYI21905.1"/>
    </source>
</evidence>
<accession>A0A2V5HC14</accession>
<name>A0A2V5HC14_ASPV1</name>
<protein>
    <submittedName>
        <fullName evidence="2">Uncharacterized protein</fullName>
    </submittedName>
</protein>
<proteinExistence type="predicted"/>
<dbReference type="AlphaFoldDB" id="A0A2V5HC14"/>
<keyword evidence="1" id="KW-0472">Membrane</keyword>
<gene>
    <name evidence="2" type="ORF">BO99DRAFT_53093</name>
</gene>
<reference evidence="2 3" key="1">
    <citation type="submission" date="2018-02" db="EMBL/GenBank/DDBJ databases">
        <title>The genomes of Aspergillus section Nigri reveals drivers in fungal speciation.</title>
        <authorList>
            <consortium name="DOE Joint Genome Institute"/>
            <person name="Vesth T.C."/>
            <person name="Nybo J."/>
            <person name="Theobald S."/>
            <person name="Brandl J."/>
            <person name="Frisvad J.C."/>
            <person name="Nielsen K.F."/>
            <person name="Lyhne E.K."/>
            <person name="Kogle M.E."/>
            <person name="Kuo A."/>
            <person name="Riley R."/>
            <person name="Clum A."/>
            <person name="Nolan M."/>
            <person name="Lipzen A."/>
            <person name="Salamov A."/>
            <person name="Henrissat B."/>
            <person name="Wiebenga A."/>
            <person name="De vries R.P."/>
            <person name="Grigoriev I.V."/>
            <person name="Mortensen U.H."/>
            <person name="Andersen M.R."/>
            <person name="Baker S.E."/>
        </authorList>
    </citation>
    <scope>NUCLEOTIDE SEQUENCE [LARGE SCALE GENOMIC DNA]</scope>
    <source>
        <strain evidence="2 3">CBS 115571</strain>
    </source>
</reference>